<dbReference type="AlphaFoldDB" id="A0A2U9B3B8"/>
<sequence length="255" mass="27940">MEWTKKTRNLSEAGEDAGPPSSLVSEETNLHGCTEGQERRGQPGSAAAAEDTAFEGSAPRVVVKERKRRTEGEIETGMVILMQGNGSNKAAMFQKNVVKLSQTLVERHPDIFAGPSRGMYKCSASGGVFVFQYALLLNDCTPENTALNCTRTLLKVQVNRSALAGIAGVDELNLERLQLCEQGKCYTHDTNPDSLVDSPKWAQVIMFTKHARAGPVLELSVQYYKIVILLVLLRSSNTIRSPTSLIDLFKRVSPL</sequence>
<accession>A0A2U9B3B8</accession>
<organism evidence="2 3">
    <name type="scientific">Scophthalmus maximus</name>
    <name type="common">Turbot</name>
    <name type="synonym">Psetta maxima</name>
    <dbReference type="NCBI Taxonomy" id="52904"/>
    <lineage>
        <taxon>Eukaryota</taxon>
        <taxon>Metazoa</taxon>
        <taxon>Chordata</taxon>
        <taxon>Craniata</taxon>
        <taxon>Vertebrata</taxon>
        <taxon>Euteleostomi</taxon>
        <taxon>Actinopterygii</taxon>
        <taxon>Neopterygii</taxon>
        <taxon>Teleostei</taxon>
        <taxon>Neoteleostei</taxon>
        <taxon>Acanthomorphata</taxon>
        <taxon>Carangaria</taxon>
        <taxon>Pleuronectiformes</taxon>
        <taxon>Pleuronectoidei</taxon>
        <taxon>Scophthalmidae</taxon>
        <taxon>Scophthalmus</taxon>
    </lineage>
</organism>
<evidence type="ECO:0000256" key="1">
    <source>
        <dbReference type="SAM" id="MobiDB-lite"/>
    </source>
</evidence>
<gene>
    <name evidence="2" type="ORF">SMAX5B_001506</name>
</gene>
<reference evidence="2 3" key="1">
    <citation type="submission" date="2017-12" db="EMBL/GenBank/DDBJ databases">
        <title>Integrating genomic resources of turbot (Scophthalmus maximus) in depth evaluation of genetic and physical mapping variation across individuals.</title>
        <authorList>
            <person name="Martinez P."/>
        </authorList>
    </citation>
    <scope>NUCLEOTIDE SEQUENCE [LARGE SCALE GENOMIC DNA]</scope>
</reference>
<keyword evidence="3" id="KW-1185">Reference proteome</keyword>
<feature type="region of interest" description="Disordered" evidence="1">
    <location>
        <begin position="1"/>
        <end position="57"/>
    </location>
</feature>
<protein>
    <submittedName>
        <fullName evidence="2">Uncharacterized protein</fullName>
    </submittedName>
</protein>
<dbReference type="EMBL" id="CP026245">
    <property type="protein sequence ID" value="AWO98443.1"/>
    <property type="molecule type" value="Genomic_DNA"/>
</dbReference>
<dbReference type="Proteomes" id="UP000246464">
    <property type="component" value="Chromosome 3"/>
</dbReference>
<evidence type="ECO:0000313" key="3">
    <source>
        <dbReference type="Proteomes" id="UP000246464"/>
    </source>
</evidence>
<proteinExistence type="predicted"/>
<evidence type="ECO:0000313" key="2">
    <source>
        <dbReference type="EMBL" id="AWO98443.1"/>
    </source>
</evidence>
<name>A0A2U9B3B8_SCOMX</name>